<comment type="caution">
    <text evidence="2">The sequence shown here is derived from an EMBL/GenBank/DDBJ whole genome shotgun (WGS) entry which is preliminary data.</text>
</comment>
<gene>
    <name evidence="2" type="ORF">INT43_006610</name>
</gene>
<dbReference type="OrthoDB" id="10392923at2759"/>
<keyword evidence="3" id="KW-1185">Reference proteome</keyword>
<evidence type="ECO:0000313" key="3">
    <source>
        <dbReference type="Proteomes" id="UP000654370"/>
    </source>
</evidence>
<protein>
    <submittedName>
        <fullName evidence="2">Uncharacterized protein</fullName>
    </submittedName>
</protein>
<dbReference type="AlphaFoldDB" id="A0A8H7Q213"/>
<accession>A0A8H7Q213</accession>
<reference evidence="2" key="1">
    <citation type="submission" date="2020-12" db="EMBL/GenBank/DDBJ databases">
        <title>Metabolic potential, ecology and presence of endohyphal bacteria is reflected in genomic diversity of Mucoromycotina.</title>
        <authorList>
            <person name="Muszewska A."/>
            <person name="Okrasinska A."/>
            <person name="Steczkiewicz K."/>
            <person name="Drgas O."/>
            <person name="Orlowska M."/>
            <person name="Perlinska-Lenart U."/>
            <person name="Aleksandrzak-Piekarczyk T."/>
            <person name="Szatraj K."/>
            <person name="Zielenkiewicz U."/>
            <person name="Pilsyk S."/>
            <person name="Malc E."/>
            <person name="Mieczkowski P."/>
            <person name="Kruszewska J.S."/>
            <person name="Biernat P."/>
            <person name="Pawlowska J."/>
        </authorList>
    </citation>
    <scope>NUCLEOTIDE SEQUENCE</scope>
    <source>
        <strain evidence="2">WA0000067209</strain>
    </source>
</reference>
<name>A0A8H7Q213_MORIS</name>
<proteinExistence type="predicted"/>
<organism evidence="2 3">
    <name type="scientific">Mortierella isabellina</name>
    <name type="common">Filamentous fungus</name>
    <name type="synonym">Umbelopsis isabellina</name>
    <dbReference type="NCBI Taxonomy" id="91625"/>
    <lineage>
        <taxon>Eukaryota</taxon>
        <taxon>Fungi</taxon>
        <taxon>Fungi incertae sedis</taxon>
        <taxon>Mucoromycota</taxon>
        <taxon>Mucoromycotina</taxon>
        <taxon>Umbelopsidomycetes</taxon>
        <taxon>Umbelopsidales</taxon>
        <taxon>Umbelopsidaceae</taxon>
        <taxon>Umbelopsis</taxon>
    </lineage>
</organism>
<evidence type="ECO:0000313" key="2">
    <source>
        <dbReference type="EMBL" id="KAG2183604.1"/>
    </source>
</evidence>
<evidence type="ECO:0000256" key="1">
    <source>
        <dbReference type="SAM" id="MobiDB-lite"/>
    </source>
</evidence>
<sequence length="73" mass="7909">MSQQFISLTADQTSSQEEEHHGHSQGRRGSTHEPLAQHTTTPNQGATAKDSSDEAEVASDRLNVQKPVTTNLP</sequence>
<feature type="region of interest" description="Disordered" evidence="1">
    <location>
        <begin position="1"/>
        <end position="73"/>
    </location>
</feature>
<dbReference type="EMBL" id="JAEPQZ010000003">
    <property type="protein sequence ID" value="KAG2183604.1"/>
    <property type="molecule type" value="Genomic_DNA"/>
</dbReference>
<feature type="compositionally biased region" description="Polar residues" evidence="1">
    <location>
        <begin position="37"/>
        <end position="46"/>
    </location>
</feature>
<feature type="compositionally biased region" description="Polar residues" evidence="1">
    <location>
        <begin position="1"/>
        <end position="15"/>
    </location>
</feature>
<dbReference type="Proteomes" id="UP000654370">
    <property type="component" value="Unassembled WGS sequence"/>
</dbReference>